<accession>A0A640KSB3</accession>
<dbReference type="Proteomes" id="UP000419144">
    <property type="component" value="Unassembled WGS sequence"/>
</dbReference>
<evidence type="ECO:0000259" key="5">
    <source>
        <dbReference type="PROSITE" id="PS50102"/>
    </source>
</evidence>
<dbReference type="InterPro" id="IPR035979">
    <property type="entry name" value="RBD_domain_sf"/>
</dbReference>
<feature type="region of interest" description="Disordered" evidence="4">
    <location>
        <begin position="238"/>
        <end position="269"/>
    </location>
</feature>
<keyword evidence="7" id="KW-1185">Reference proteome</keyword>
<feature type="compositionally biased region" description="Low complexity" evidence="4">
    <location>
        <begin position="429"/>
        <end position="449"/>
    </location>
</feature>
<keyword evidence="2 3" id="KW-0694">RNA-binding</keyword>
<dbReference type="GO" id="GO:0003723">
    <property type="term" value="F:RNA binding"/>
    <property type="evidence" value="ECO:0007669"/>
    <property type="project" value="UniProtKB-UniRule"/>
</dbReference>
<organism evidence="6 7">
    <name type="scientific">Leishmania tarentolae</name>
    <name type="common">Sauroleishmania tarentolae</name>
    <dbReference type="NCBI Taxonomy" id="5689"/>
    <lineage>
        <taxon>Eukaryota</taxon>
        <taxon>Discoba</taxon>
        <taxon>Euglenozoa</taxon>
        <taxon>Kinetoplastea</taxon>
        <taxon>Metakinetoplastina</taxon>
        <taxon>Trypanosomatida</taxon>
        <taxon>Trypanosomatidae</taxon>
        <taxon>Leishmaniinae</taxon>
        <taxon>Leishmania</taxon>
        <taxon>lizard Leishmania</taxon>
    </lineage>
</organism>
<dbReference type="PROSITE" id="PS50102">
    <property type="entry name" value="RRM"/>
    <property type="match status" value="2"/>
</dbReference>
<reference evidence="6" key="1">
    <citation type="submission" date="2019-11" db="EMBL/GenBank/DDBJ databases">
        <title>Leishmania tarentolae CDS.</title>
        <authorList>
            <person name="Goto Y."/>
            <person name="Yamagishi J."/>
        </authorList>
    </citation>
    <scope>NUCLEOTIDE SEQUENCE [LARGE SCALE GENOMIC DNA]</scope>
    <source>
        <strain evidence="6">Parrot Tar II</strain>
    </source>
</reference>
<comment type="caution">
    <text evidence="6">The sequence shown here is derived from an EMBL/GenBank/DDBJ whole genome shotgun (WGS) entry which is preliminary data.</text>
</comment>
<dbReference type="OrthoDB" id="6159137at2759"/>
<dbReference type="Pfam" id="PF00076">
    <property type="entry name" value="RRM_1"/>
    <property type="match status" value="1"/>
</dbReference>
<dbReference type="AlphaFoldDB" id="A0A640KSB3"/>
<evidence type="ECO:0000256" key="1">
    <source>
        <dbReference type="ARBA" id="ARBA00022737"/>
    </source>
</evidence>
<evidence type="ECO:0000256" key="2">
    <source>
        <dbReference type="ARBA" id="ARBA00022884"/>
    </source>
</evidence>
<dbReference type="PANTHER" id="PTHR24012">
    <property type="entry name" value="RNA BINDING PROTEIN"/>
    <property type="match status" value="1"/>
</dbReference>
<dbReference type="InterPro" id="IPR012677">
    <property type="entry name" value="Nucleotide-bd_a/b_plait_sf"/>
</dbReference>
<feature type="region of interest" description="Disordered" evidence="4">
    <location>
        <begin position="1"/>
        <end position="27"/>
    </location>
</feature>
<dbReference type="EMBL" id="BLBS01000041">
    <property type="protein sequence ID" value="GET90427.1"/>
    <property type="molecule type" value="Genomic_DNA"/>
</dbReference>
<evidence type="ECO:0000256" key="3">
    <source>
        <dbReference type="PROSITE-ProRule" id="PRU00176"/>
    </source>
</evidence>
<dbReference type="SMART" id="SM00360">
    <property type="entry name" value="RRM"/>
    <property type="match status" value="2"/>
</dbReference>
<evidence type="ECO:0000313" key="6">
    <source>
        <dbReference type="EMBL" id="GET90427.1"/>
    </source>
</evidence>
<dbReference type="SUPFAM" id="SSF54928">
    <property type="entry name" value="RNA-binding domain, RBD"/>
    <property type="match status" value="1"/>
</dbReference>
<dbReference type="Gene3D" id="3.30.70.330">
    <property type="match status" value="2"/>
</dbReference>
<gene>
    <name evidence="6" type="ORF">LtaPh_2915500</name>
</gene>
<name>A0A640KSB3_LEITA</name>
<dbReference type="InterPro" id="IPR000504">
    <property type="entry name" value="RRM_dom"/>
</dbReference>
<protein>
    <submittedName>
        <fullName evidence="6">RNA binding protein, putative</fullName>
    </submittedName>
</protein>
<evidence type="ECO:0000313" key="7">
    <source>
        <dbReference type="Proteomes" id="UP000419144"/>
    </source>
</evidence>
<keyword evidence="1" id="KW-0677">Repeat</keyword>
<proteinExistence type="predicted"/>
<feature type="region of interest" description="Disordered" evidence="4">
    <location>
        <begin position="352"/>
        <end position="449"/>
    </location>
</feature>
<feature type="domain" description="RRM" evidence="5">
    <location>
        <begin position="99"/>
        <end position="183"/>
    </location>
</feature>
<dbReference type="VEuPathDB" id="TriTrypDB:LtaPh_2915500"/>
<feature type="domain" description="RRM" evidence="5">
    <location>
        <begin position="198"/>
        <end position="316"/>
    </location>
</feature>
<sequence length="759" mass="82029">MSQMEENIGSRQGAGNTASRAQSPCQSMSSVLPVTNGLVSSDVTNSSFSEHPLSDTSGGVLVQPQISGNVADFQNFLDEPSNWEWAVNALPVEPGHSDRNIFVSKLPPTFKDSDLHGMFQNFGHVISAKVMLNVKTGVSKETGFVQFMNHKDALRARAFFRLRLPASSTTPALPEVMTQWAQNRHDGGLYGERCQQVRKLFIRNVPVSITQTHMRTFVSQFGNVSDVSLHSDTYAAAPLSAGRGRRQKQPSASEGTEREEADASKRSSEPEKHETIICFVTFVETEAAVRACREIHNTKPFDACNRVPLMAKLAEDNSSRHARRHQNAAGAKCVPASWGACSPLCDGSSAYSSEAHTPVTGAGGYRRFSHQSQGPAPQHMPQPMLSATHLNTDLSAHHSQSATPQYSPKNARHTGLGSPNPRRAFQQRTTAMSPTSAASPATDITPGSPSMLLTMMPPTPQQPRLTCTRRVPLPAALSMEVTERGVPNMMSSPTTVPAPRSLPNPVDVHAHTAHRSFAGTPVQTLRHRQSPTSAPHMGNYSSDTYADVHTPYMEHQYHQQRVPMNPGDAQGSYGPNGEFYQEYCYRAPMGLMEPNMHPISPSEFSEAVVEYGNTAGDADLNDYQACGDQCDVAPLRHRGTERTGATPMYSDGLAAPARVPHLSPCAACGAPHACASSEMAPSMCLVMQLEGYEEISLQHAKSVGSSPYAVYPQTTVLNGGSQATTPTSGVAGSTRYRNNPYSMRLIRAVSPDSSSCVNT</sequence>
<feature type="compositionally biased region" description="Basic and acidic residues" evidence="4">
    <location>
        <begin position="255"/>
        <end position="269"/>
    </location>
</feature>
<feature type="compositionally biased region" description="Polar residues" evidence="4">
    <location>
        <begin position="388"/>
        <end position="408"/>
    </location>
</feature>
<evidence type="ECO:0000256" key="4">
    <source>
        <dbReference type="SAM" id="MobiDB-lite"/>
    </source>
</evidence>